<dbReference type="PANTHER" id="PTHR43883:SF1">
    <property type="entry name" value="GLUCONOKINASE"/>
    <property type="match status" value="1"/>
</dbReference>
<dbReference type="InterPro" id="IPR052732">
    <property type="entry name" value="Cell-binding_unc_protein"/>
</dbReference>
<proteinExistence type="predicted"/>
<dbReference type="PANTHER" id="PTHR43883">
    <property type="entry name" value="SLR0207 PROTEIN"/>
    <property type="match status" value="1"/>
</dbReference>
<protein>
    <recommendedName>
        <fullName evidence="2">Aminoglycoside phosphotransferase domain-containing protein</fullName>
    </recommendedName>
</protein>
<accession>A0A9Y1BT78</accession>
<gene>
    <name evidence="1" type="ORF">K9W46_05810</name>
</gene>
<dbReference type="EMBL" id="CP084167">
    <property type="protein sequence ID" value="UJG44694.1"/>
    <property type="molecule type" value="Genomic_DNA"/>
</dbReference>
<dbReference type="InterPro" id="IPR011009">
    <property type="entry name" value="Kinase-like_dom_sf"/>
</dbReference>
<organism evidence="1">
    <name type="scientific">Candidatus Heimdallarchaeum endolithica</name>
    <dbReference type="NCBI Taxonomy" id="2876572"/>
    <lineage>
        <taxon>Archaea</taxon>
        <taxon>Promethearchaeati</taxon>
        <taxon>Candidatus Heimdallarchaeota</taxon>
        <taxon>Candidatus Heimdallarchaeia (ex Rinke et al. 2021) (nom. nud.)</taxon>
        <taxon>Candidatus Heimdallarchaeales</taxon>
        <taxon>Candidatus Heimdallarchaeaceae</taxon>
        <taxon>Candidatus Heimdallarchaeum</taxon>
    </lineage>
</organism>
<reference evidence="1" key="1">
    <citation type="journal article" date="2022" name="Nat. Microbiol.">
        <title>Unique mobile elements and scalable gene flow at the prokaryote-eukaryote boundary revealed by circularized Asgard archaea genomes.</title>
        <authorList>
            <person name="Wu F."/>
            <person name="Speth D.R."/>
            <person name="Philosof A."/>
            <person name="Cremiere A."/>
            <person name="Narayanan A."/>
            <person name="Barco R.A."/>
            <person name="Connon S.A."/>
            <person name="Amend J.P."/>
            <person name="Antoshechkin I.A."/>
            <person name="Orphan V.J."/>
        </authorList>
    </citation>
    <scope>NUCLEOTIDE SEQUENCE</scope>
    <source>
        <strain evidence="1">PR6</strain>
    </source>
</reference>
<evidence type="ECO:0000313" key="1">
    <source>
        <dbReference type="EMBL" id="UJG44694.1"/>
    </source>
</evidence>
<sequence length="331" mass="39640">MLSEKAIVDELTNPETYNHDVQEPIRVIETNVSWVFLTGKFAYKMKKTIKFGDVLDFSTLQKRYNASMQEIELNRRLAPELYVGLVSFTSDKKIDGEGDVIEYLVKMKEIQQEKLLINLIQKRPLDKTLISKIVEIVSEFHKENIYRKEIKVFENIFEKWDENFRTTQKYENFPFDNSFANKVYSFMEKNRAFWDKRQNEGKIVDGHGDLQLRNIFVDNGKIVIFDCIEFNESLRIQDILEEISFLAMDLDYHNKRKEAKYLLEKYLALMHENLSKVKEFVNFYKSYRAYVRSKVYYSMYLHSLDNYEDEAQNELRNISLKYLKLAMSYKF</sequence>
<dbReference type="SUPFAM" id="SSF56112">
    <property type="entry name" value="Protein kinase-like (PK-like)"/>
    <property type="match status" value="1"/>
</dbReference>
<dbReference type="AlphaFoldDB" id="A0A9Y1BT78"/>
<evidence type="ECO:0008006" key="2">
    <source>
        <dbReference type="Google" id="ProtNLM"/>
    </source>
</evidence>
<dbReference type="Proteomes" id="UP001200513">
    <property type="component" value="Chromosome"/>
</dbReference>
<name>A0A9Y1BT78_9ARCH</name>